<dbReference type="EMBL" id="KV426026">
    <property type="protein sequence ID" value="KZV91511.1"/>
    <property type="molecule type" value="Genomic_DNA"/>
</dbReference>
<name>A0A165H667_EXIGL</name>
<dbReference type="OrthoDB" id="407146at2759"/>
<dbReference type="GO" id="GO:0006508">
    <property type="term" value="P:proteolysis"/>
    <property type="evidence" value="ECO:0007669"/>
    <property type="project" value="UniProtKB-KW"/>
</dbReference>
<keyword evidence="4" id="KW-0788">Thiol protease</keyword>
<proteinExistence type="inferred from homology"/>
<dbReference type="InParanoid" id="A0A165H667"/>
<gene>
    <name evidence="5" type="ORF">EXIGLDRAFT_837083</name>
</gene>
<evidence type="ECO:0000256" key="2">
    <source>
        <dbReference type="ARBA" id="ARBA00022670"/>
    </source>
</evidence>
<dbReference type="PANTHER" id="PTHR23402:SF1">
    <property type="entry name" value="PYROGLUTAMYL-PEPTIDASE I"/>
    <property type="match status" value="1"/>
</dbReference>
<dbReference type="Proteomes" id="UP000077266">
    <property type="component" value="Unassembled WGS sequence"/>
</dbReference>
<dbReference type="InterPro" id="IPR036440">
    <property type="entry name" value="Peptidase_C15-like_sf"/>
</dbReference>
<keyword evidence="2" id="KW-0645">Protease</keyword>
<evidence type="ECO:0000256" key="1">
    <source>
        <dbReference type="ARBA" id="ARBA00006641"/>
    </source>
</evidence>
<organism evidence="5 6">
    <name type="scientific">Exidia glandulosa HHB12029</name>
    <dbReference type="NCBI Taxonomy" id="1314781"/>
    <lineage>
        <taxon>Eukaryota</taxon>
        <taxon>Fungi</taxon>
        <taxon>Dikarya</taxon>
        <taxon>Basidiomycota</taxon>
        <taxon>Agaricomycotina</taxon>
        <taxon>Agaricomycetes</taxon>
        <taxon>Auriculariales</taxon>
        <taxon>Exidiaceae</taxon>
        <taxon>Exidia</taxon>
    </lineage>
</organism>
<evidence type="ECO:0000313" key="6">
    <source>
        <dbReference type="Proteomes" id="UP000077266"/>
    </source>
</evidence>
<dbReference type="STRING" id="1314781.A0A165H667"/>
<evidence type="ECO:0000256" key="4">
    <source>
        <dbReference type="ARBA" id="ARBA00022807"/>
    </source>
</evidence>
<dbReference type="InterPro" id="IPR016125">
    <property type="entry name" value="Peptidase_C15-like"/>
</dbReference>
<dbReference type="SUPFAM" id="SSF53182">
    <property type="entry name" value="Pyrrolidone carboxyl peptidase (pyroglutamate aminopeptidase)"/>
    <property type="match status" value="1"/>
</dbReference>
<keyword evidence="3" id="KW-0378">Hydrolase</keyword>
<dbReference type="AlphaFoldDB" id="A0A165H667"/>
<dbReference type="PANTHER" id="PTHR23402">
    <property type="entry name" value="PROTEASE FAMILY C15 PYROGLUTAMYL-PEPTIDASE I-RELATED"/>
    <property type="match status" value="1"/>
</dbReference>
<sequence>MAPPSQKRPRDFHVLITGFGPFARTENNPSWRAVKPLNNTTLPLPNGGGTIHFTALEVQVTYAAVLYVVPGLHAQPPSIPPLPDLPPPPQNGYDFIFHVGLGRSGSIALEKLAHKTGYNSPDVDGKLAPIIMLDESGVPLRGFSSGFEQFAKEEHTNIDVDALVKHLQQTDEHVRVSTDPGRYLCDFIYYCSLAESRRRLGIPAIPVLFMHVPDVGEPHSVDEMTETVRKIVRFVIERQ</sequence>
<dbReference type="Gene3D" id="3.40.630.20">
    <property type="entry name" value="Peptidase C15, pyroglutamyl peptidase I-like"/>
    <property type="match status" value="1"/>
</dbReference>
<dbReference type="GO" id="GO:0008234">
    <property type="term" value="F:cysteine-type peptidase activity"/>
    <property type="evidence" value="ECO:0007669"/>
    <property type="project" value="UniProtKB-KW"/>
</dbReference>
<dbReference type="Pfam" id="PF01470">
    <property type="entry name" value="Peptidase_C15"/>
    <property type="match status" value="1"/>
</dbReference>
<evidence type="ECO:0000256" key="3">
    <source>
        <dbReference type="ARBA" id="ARBA00022801"/>
    </source>
</evidence>
<evidence type="ECO:0000313" key="5">
    <source>
        <dbReference type="EMBL" id="KZV91511.1"/>
    </source>
</evidence>
<comment type="similarity">
    <text evidence="1">Belongs to the peptidase C15 family.</text>
</comment>
<keyword evidence="6" id="KW-1185">Reference proteome</keyword>
<protein>
    <submittedName>
        <fullName evidence="5">Peptidase C15, pyroglutamyl peptidase I-like protein</fullName>
    </submittedName>
</protein>
<accession>A0A165H667</accession>
<reference evidence="5 6" key="1">
    <citation type="journal article" date="2016" name="Mol. Biol. Evol.">
        <title>Comparative Genomics of Early-Diverging Mushroom-Forming Fungi Provides Insights into the Origins of Lignocellulose Decay Capabilities.</title>
        <authorList>
            <person name="Nagy L.G."/>
            <person name="Riley R."/>
            <person name="Tritt A."/>
            <person name="Adam C."/>
            <person name="Daum C."/>
            <person name="Floudas D."/>
            <person name="Sun H."/>
            <person name="Yadav J.S."/>
            <person name="Pangilinan J."/>
            <person name="Larsson K.H."/>
            <person name="Matsuura K."/>
            <person name="Barry K."/>
            <person name="Labutti K."/>
            <person name="Kuo R."/>
            <person name="Ohm R.A."/>
            <person name="Bhattacharya S.S."/>
            <person name="Shirouzu T."/>
            <person name="Yoshinaga Y."/>
            <person name="Martin F.M."/>
            <person name="Grigoriev I.V."/>
            <person name="Hibbett D.S."/>
        </authorList>
    </citation>
    <scope>NUCLEOTIDE SEQUENCE [LARGE SCALE GENOMIC DNA]</scope>
    <source>
        <strain evidence="5 6">HHB12029</strain>
    </source>
</reference>